<dbReference type="PANTHER" id="PTHR10039:SF16">
    <property type="entry name" value="GPI INOSITOL-DEACYLASE"/>
    <property type="match status" value="1"/>
</dbReference>
<dbReference type="Pfam" id="PF22939">
    <property type="entry name" value="WHD_GPIID"/>
    <property type="match status" value="1"/>
</dbReference>
<feature type="domain" description="GPI inositol-deacylase winged helix" evidence="5">
    <location>
        <begin position="603"/>
        <end position="683"/>
    </location>
</feature>
<protein>
    <submittedName>
        <fullName evidence="7">Uncharacterized protein</fullName>
    </submittedName>
</protein>
<evidence type="ECO:0000256" key="1">
    <source>
        <dbReference type="ARBA" id="ARBA00007920"/>
    </source>
</evidence>
<dbReference type="InterPro" id="IPR015943">
    <property type="entry name" value="WD40/YVTN_repeat-like_dom_sf"/>
</dbReference>
<evidence type="ECO:0000256" key="3">
    <source>
        <dbReference type="PROSITE-ProRule" id="PRU00221"/>
    </source>
</evidence>
<dbReference type="InterPro" id="IPR001680">
    <property type="entry name" value="WD40_rpt"/>
</dbReference>
<proteinExistence type="inferred from homology"/>
<accession>A0A420PB75</accession>
<reference evidence="7 8" key="1">
    <citation type="journal article" date="2018" name="Sci. Rep.">
        <title>Characterisation of pathogen-specific regions and novel effector candidates in Fusarium oxysporum f. sp. cepae.</title>
        <authorList>
            <person name="Armitage A.D."/>
            <person name="Taylor A."/>
            <person name="Sobczyk M.K."/>
            <person name="Baxter L."/>
            <person name="Greenfield B.P."/>
            <person name="Bates H.J."/>
            <person name="Wilson F."/>
            <person name="Jackson A.C."/>
            <person name="Ott S."/>
            <person name="Harrison R.J."/>
            <person name="Clarkson J.P."/>
        </authorList>
    </citation>
    <scope>NUCLEOTIDE SEQUENCE [LARGE SCALE GENOMIC DNA]</scope>
    <source>
        <strain evidence="7 8">Fo_A28</strain>
    </source>
</reference>
<organism evidence="7 8">
    <name type="scientific">Fusarium oxysporum</name>
    <name type="common">Fusarium vascular wilt</name>
    <dbReference type="NCBI Taxonomy" id="5507"/>
    <lineage>
        <taxon>Eukaryota</taxon>
        <taxon>Fungi</taxon>
        <taxon>Dikarya</taxon>
        <taxon>Ascomycota</taxon>
        <taxon>Pezizomycotina</taxon>
        <taxon>Sordariomycetes</taxon>
        <taxon>Hypocreomycetidae</taxon>
        <taxon>Hypocreales</taxon>
        <taxon>Nectriaceae</taxon>
        <taxon>Fusarium</taxon>
        <taxon>Fusarium oxysporum species complex</taxon>
    </lineage>
</organism>
<feature type="domain" description="DUF676" evidence="4">
    <location>
        <begin position="93"/>
        <end position="173"/>
    </location>
</feature>
<evidence type="ECO:0000313" key="8">
    <source>
        <dbReference type="Proteomes" id="UP000285860"/>
    </source>
</evidence>
<dbReference type="VEuPathDB" id="FungiDB:FOIG_04035"/>
<dbReference type="Pfam" id="PF05057">
    <property type="entry name" value="DUF676"/>
    <property type="match status" value="1"/>
</dbReference>
<dbReference type="PANTHER" id="PTHR10039">
    <property type="entry name" value="AMELOGENIN"/>
    <property type="match status" value="1"/>
</dbReference>
<keyword evidence="3" id="KW-0853">WD repeat</keyword>
<evidence type="ECO:0000259" key="6">
    <source>
        <dbReference type="Pfam" id="PF24883"/>
    </source>
</evidence>
<dbReference type="InterPro" id="IPR036322">
    <property type="entry name" value="WD40_repeat_dom_sf"/>
</dbReference>
<dbReference type="EMBL" id="MRCY01000310">
    <property type="protein sequence ID" value="RKK89759.1"/>
    <property type="molecule type" value="Genomic_DNA"/>
</dbReference>
<dbReference type="Proteomes" id="UP000285860">
    <property type="component" value="Unassembled WGS sequence"/>
</dbReference>
<evidence type="ECO:0000256" key="2">
    <source>
        <dbReference type="ARBA" id="ARBA00022737"/>
    </source>
</evidence>
<evidence type="ECO:0000259" key="5">
    <source>
        <dbReference type="Pfam" id="PF22939"/>
    </source>
</evidence>
<dbReference type="VEuPathDB" id="FungiDB:FOMG_16422"/>
<evidence type="ECO:0000259" key="4">
    <source>
        <dbReference type="Pfam" id="PF05057"/>
    </source>
</evidence>
<feature type="domain" description="Nephrocystin 3-like N-terminal" evidence="6">
    <location>
        <begin position="323"/>
        <end position="486"/>
    </location>
</feature>
<dbReference type="SUPFAM" id="SSF50978">
    <property type="entry name" value="WD40 repeat-like"/>
    <property type="match status" value="1"/>
</dbReference>
<keyword evidence="2" id="KW-0677">Repeat</keyword>
<dbReference type="SMART" id="SM00320">
    <property type="entry name" value="WD40"/>
    <property type="match status" value="7"/>
</dbReference>
<comment type="caution">
    <text evidence="7">The sequence shown here is derived from an EMBL/GenBank/DDBJ whole genome shotgun (WGS) entry which is preliminary data.</text>
</comment>
<dbReference type="InterPro" id="IPR007751">
    <property type="entry name" value="DUF676_lipase-like"/>
</dbReference>
<dbReference type="SUPFAM" id="SSF63829">
    <property type="entry name" value="Calcium-dependent phosphotriesterase"/>
    <property type="match status" value="1"/>
</dbReference>
<dbReference type="InterPro" id="IPR027417">
    <property type="entry name" value="P-loop_NTPase"/>
</dbReference>
<evidence type="ECO:0000313" key="7">
    <source>
        <dbReference type="EMBL" id="RKK89759.1"/>
    </source>
</evidence>
<dbReference type="InterPro" id="IPR056884">
    <property type="entry name" value="NPHP3-like_N"/>
</dbReference>
<dbReference type="SUPFAM" id="SSF52540">
    <property type="entry name" value="P-loop containing nucleoside triphosphate hydrolases"/>
    <property type="match status" value="1"/>
</dbReference>
<dbReference type="VEuPathDB" id="FungiDB:FOZG_11945"/>
<feature type="repeat" description="WD" evidence="3">
    <location>
        <begin position="949"/>
        <end position="990"/>
    </location>
</feature>
<dbReference type="VEuPathDB" id="FungiDB:FOXG_12944"/>
<comment type="similarity">
    <text evidence="1">Belongs to the putative lipase ROG1 family.</text>
</comment>
<gene>
    <name evidence="7" type="ORF">BFJ68_g16634</name>
</gene>
<dbReference type="InterPro" id="IPR054471">
    <property type="entry name" value="GPIID_WHD"/>
</dbReference>
<dbReference type="PROSITE" id="PS50082">
    <property type="entry name" value="WD_REPEATS_2"/>
    <property type="match status" value="1"/>
</dbReference>
<dbReference type="Pfam" id="PF24883">
    <property type="entry name" value="NPHP3_N"/>
    <property type="match status" value="1"/>
</dbReference>
<dbReference type="VEuPathDB" id="FungiDB:FOC4_g10007933"/>
<dbReference type="SUPFAM" id="SSF53474">
    <property type="entry name" value="alpha/beta-Hydrolases"/>
    <property type="match status" value="1"/>
</dbReference>
<dbReference type="VEuPathDB" id="FungiDB:HZS61_008668"/>
<dbReference type="Gene3D" id="3.40.50.300">
    <property type="entry name" value="P-loop containing nucleotide triphosphate hydrolases"/>
    <property type="match status" value="1"/>
</dbReference>
<name>A0A420PB75_FUSOX</name>
<dbReference type="VEuPathDB" id="FungiDB:FOC1_g10002734"/>
<dbReference type="VEuPathDB" id="FungiDB:FOIG_04036"/>
<dbReference type="Gene3D" id="2.130.10.10">
    <property type="entry name" value="YVTN repeat-like/Quinoprotein amine dehydrogenase"/>
    <property type="match status" value="3"/>
</dbReference>
<sequence length="1531" mass="173036">MTRRRSTPQPIFDPHGSLGLNLLSCPPDDPLLDLIFVHGLGGASVKTWCRSEDATLFWPKAWLPREAGFRNIRIHSYGYDADWKSSRATPTINIHDFGQQLLERLRSSSEIARPRTSRIVFVAHSMGGLVVKQAYVLARQDPSFHDLAMRMEAMLFLGTPHRGSNLAQTLNSMLHATATLSPRSYISNLSQQNELLSMLNDSFRHYASDVSLYSFYESRATEIYVRSEVIVPKDSAVMGFPHERHAMLDADHKSICKFHSPSDPNYTTILDALRSMTETILERFSSRNVEETWRAMQQIESYLAMPARPDEDLNDVEEARIDGSCEWFAERDTFQRWIDPASGDPSSVYWVSANPATGKSVLSGYVVNALTNLSLDCSYYFFRHGDKDKSTMSGYLRSLLYQMAFRSADVRQQLMSMVEKAVRFNKDDHKAIWRKLVWPIMCQTGSTSVHYWVLDALDECAGLEDIFWMLASLERHPCIRILITSRKLPEIKQQFTNLQQRQDAVAIYVEEISLEDTKVDIRLYLEANQYKFHVGDQSQKNTFSNHILNKSDGCFLWVRLVLDELQTAWAISDAQRVLDEVPQEMDLLYSRALKIMASKPKSNRDLIRAILTWIICSVRPMTVSELRDALKLDLEADIPELEMAIASLCAQLVHVDKTGRVMIVHLTAKTFLIDGQLDSEFRVNEKLGHLHLATSCLRFLCSDQMKVPRGRRPSRKHSQAQARPLFARYACLDFAEHLRHTTSVSLAVSNYLYKFLGANVLSWIEFVAASGNLSVLTRTANSINAYLQRHIRSSSPLGDFVHLTQNWVVDLHRIVTGFGANLLLHPSAIYWLIPPFCPKMSAIVATTRSQFKRITVTGLKNENWNDRMSCIDGGENVSAVACGDSVFAVGYYSGSVVLHHSNTCLPWKALHHGSIVRHLLFGGTGAHLLCAGRRDIKLWDIDTGFVLWIRELSHDVMSLDITEDGRFAMTTEKSSTFKVWNIQSGRLERTVSWGEKTLFPDEGGFRRPPLTAALSPDAWLVAIAYRGRPICLYDLDDDVIHGFVSRDGDPTQHGLGANTSPYSLVFNTRRDSPTLVAAYEDGDLCLFDYEDLKLLRTIEETAHIVACSPDGLTLVTGNSHGMVQLMEFDTLQLLYRVNAADYGIRDLSFSADNLRFLDVRGTQCNVWEPAVLSGMAKRDEASTEPAEWQPIIKGIDNDDMGITSIEIGGSGRHFFVGRSDGSLSLYETTSGEQRKVLYRHNYQISVTCTIWGPHKRLVATSDTACRFIVCVLVPDEEVGWKVAVKLMDQRADSGVLQLLLDPSDSLLLVSTEKSNTVWDLKTRNLVSTQTWQPSSSFSWVNHPTSPAHRILVTASAVHVFEWKSSIESRPAMLFQVSESHTSDRVQGVKNAFTLTQGSLLVVEFSQLYEERSTTEIMVFELFPADSVDLFVTPVSRFNELGQKIRHVIGGYGPKLLFVDLNRWVCSIDSNQGDCKFYLRHFPIPSDWQSQQRRLQMSVTQHGDILFVRMNEVAVISQGLDFEERVQVEPGQ</sequence>
<dbReference type="InterPro" id="IPR029058">
    <property type="entry name" value="AB_hydrolase_fold"/>
</dbReference>
<dbReference type="Gene3D" id="3.40.50.1820">
    <property type="entry name" value="alpha/beta hydrolase"/>
    <property type="match status" value="1"/>
</dbReference>